<evidence type="ECO:0000313" key="1">
    <source>
        <dbReference type="EMBL" id="SDJ58220.1"/>
    </source>
</evidence>
<name>A0A1G8UZ46_ANEMI</name>
<accession>A0A1G8UZ46</accession>
<dbReference type="AlphaFoldDB" id="A0A1G8UZ46"/>
<dbReference type="Pfam" id="PF09501">
    <property type="entry name" value="Bac_small_YrzI"/>
    <property type="match status" value="1"/>
</dbReference>
<dbReference type="GeneID" id="42309717"/>
<organism evidence="1 2">
    <name type="scientific">Aneurinibacillus migulanus</name>
    <name type="common">Bacillus migulanus</name>
    <dbReference type="NCBI Taxonomy" id="47500"/>
    <lineage>
        <taxon>Bacteria</taxon>
        <taxon>Bacillati</taxon>
        <taxon>Bacillota</taxon>
        <taxon>Bacilli</taxon>
        <taxon>Bacillales</taxon>
        <taxon>Paenibacillaceae</taxon>
        <taxon>Aneurinibacillus group</taxon>
        <taxon>Aneurinibacillus</taxon>
    </lineage>
</organism>
<gene>
    <name evidence="1" type="ORF">SAMN04487909_12160</name>
</gene>
<dbReference type="Proteomes" id="UP000182836">
    <property type="component" value="Unassembled WGS sequence"/>
</dbReference>
<dbReference type="RefSeq" id="WP_081003378.1">
    <property type="nucleotide sequence ID" value="NZ_BJOA01000071.1"/>
</dbReference>
<evidence type="ECO:0000313" key="2">
    <source>
        <dbReference type="Proteomes" id="UP000182836"/>
    </source>
</evidence>
<dbReference type="InterPro" id="IPR012655">
    <property type="entry name" value="YrzI"/>
</dbReference>
<sequence length="48" mass="5896">MLTIHFIFFTITISKRVKNHVQMAHDAYVAEKMRQVQERRNEYTRFLP</sequence>
<reference evidence="1 2" key="1">
    <citation type="submission" date="2016-10" db="EMBL/GenBank/DDBJ databases">
        <authorList>
            <person name="de Groot N.N."/>
        </authorList>
    </citation>
    <scope>NUCLEOTIDE SEQUENCE [LARGE SCALE GENOMIC DNA]</scope>
    <source>
        <strain evidence="1 2">DSM 2895</strain>
    </source>
</reference>
<protein>
    <submittedName>
        <fullName evidence="1">Probable sporulation protein (Bac_small_yrzI)</fullName>
    </submittedName>
</protein>
<proteinExistence type="predicted"/>
<dbReference type="EMBL" id="FNED01000021">
    <property type="protein sequence ID" value="SDJ58220.1"/>
    <property type="molecule type" value="Genomic_DNA"/>
</dbReference>